<accession>A0A6S6QQI2</accession>
<dbReference type="KEGG" id="tso:IZ6_25410"/>
<dbReference type="AlphaFoldDB" id="A0A6S6QQI2"/>
<organism evidence="1 2">
    <name type="scientific">Terrihabitans soli</name>
    <dbReference type="NCBI Taxonomy" id="708113"/>
    <lineage>
        <taxon>Bacteria</taxon>
        <taxon>Pseudomonadati</taxon>
        <taxon>Pseudomonadota</taxon>
        <taxon>Alphaproteobacteria</taxon>
        <taxon>Hyphomicrobiales</taxon>
        <taxon>Terrihabitans</taxon>
    </lineage>
</organism>
<keyword evidence="2" id="KW-1185">Reference proteome</keyword>
<evidence type="ECO:0000313" key="2">
    <source>
        <dbReference type="Proteomes" id="UP000515317"/>
    </source>
</evidence>
<protein>
    <submittedName>
        <fullName evidence="1">Uncharacterized protein</fullName>
    </submittedName>
</protein>
<name>A0A6S6QQI2_9HYPH</name>
<sequence length="119" mass="13196">MRDIFINARKWLADPKHWVQGELCVYDDVNNPDLRKVSCTCLMGALDRASSIKANDALIWADYDVLAFLRKFIPNTGDGNDIAGFNDDTNTTHADVLAVLDRAIAACPLTEVENPVAHH</sequence>
<proteinExistence type="predicted"/>
<reference evidence="1 2" key="1">
    <citation type="submission" date="2020-08" db="EMBL/GenBank/DDBJ databases">
        <title>Genome sequence of Rhizobiales bacterium strain IZ6.</title>
        <authorList>
            <person name="Nakai R."/>
            <person name="Naganuma T."/>
        </authorList>
    </citation>
    <scope>NUCLEOTIDE SEQUENCE [LARGE SCALE GENOMIC DNA]</scope>
    <source>
        <strain evidence="1 2">IZ6</strain>
    </source>
</reference>
<dbReference type="RefSeq" id="WP_222875425.1">
    <property type="nucleotide sequence ID" value="NZ_AP023361.1"/>
</dbReference>
<gene>
    <name evidence="1" type="ORF">IZ6_25410</name>
</gene>
<evidence type="ECO:0000313" key="1">
    <source>
        <dbReference type="EMBL" id="BCJ91806.1"/>
    </source>
</evidence>
<dbReference type="Pfam" id="PF19698">
    <property type="entry name" value="DUF6197"/>
    <property type="match status" value="1"/>
</dbReference>
<dbReference type="Proteomes" id="UP000515317">
    <property type="component" value="Chromosome"/>
</dbReference>
<dbReference type="EMBL" id="AP023361">
    <property type="protein sequence ID" value="BCJ91806.1"/>
    <property type="molecule type" value="Genomic_DNA"/>
</dbReference>
<dbReference type="InterPro" id="IPR045677">
    <property type="entry name" value="DUF6197"/>
</dbReference>